<protein>
    <submittedName>
        <fullName evidence="1">Uncharacterized protein</fullName>
    </submittedName>
</protein>
<dbReference type="EMBL" id="FOXM01000015">
    <property type="protein sequence ID" value="SFQ27776.1"/>
    <property type="molecule type" value="Genomic_DNA"/>
</dbReference>
<gene>
    <name evidence="1" type="ORF">SAMN05216229_11564</name>
</gene>
<sequence length="46" mass="4905">MHAKRVLSDDLVSRLEDKIPAMAECAVNTAYINALAAGSSVMEVVN</sequence>
<dbReference type="Proteomes" id="UP000243084">
    <property type="component" value="Unassembled WGS sequence"/>
</dbReference>
<reference evidence="2" key="1">
    <citation type="submission" date="2016-10" db="EMBL/GenBank/DDBJ databases">
        <authorList>
            <person name="Varghese N."/>
            <person name="Submissions S."/>
        </authorList>
    </citation>
    <scope>NUCLEOTIDE SEQUENCE [LARGE SCALE GENOMIC DNA]</scope>
    <source>
        <strain evidence="2">JCM 18195</strain>
    </source>
</reference>
<organism evidence="1 2">
    <name type="scientific">Geopseudomonas sagittaria</name>
    <dbReference type="NCBI Taxonomy" id="1135990"/>
    <lineage>
        <taxon>Bacteria</taxon>
        <taxon>Pseudomonadati</taxon>
        <taxon>Pseudomonadota</taxon>
        <taxon>Gammaproteobacteria</taxon>
        <taxon>Pseudomonadales</taxon>
        <taxon>Pseudomonadaceae</taxon>
        <taxon>Geopseudomonas</taxon>
    </lineage>
</organism>
<proteinExistence type="predicted"/>
<dbReference type="AlphaFoldDB" id="A0A1I5X7H7"/>
<name>A0A1I5X7H7_9GAMM</name>
<keyword evidence="2" id="KW-1185">Reference proteome</keyword>
<accession>A0A1I5X7H7</accession>
<evidence type="ECO:0000313" key="2">
    <source>
        <dbReference type="Proteomes" id="UP000243084"/>
    </source>
</evidence>
<dbReference type="RefSeq" id="WP_245768281.1">
    <property type="nucleotide sequence ID" value="NZ_FOXM01000015.1"/>
</dbReference>
<evidence type="ECO:0000313" key="1">
    <source>
        <dbReference type="EMBL" id="SFQ27776.1"/>
    </source>
</evidence>